<dbReference type="Proteomes" id="UP000011682">
    <property type="component" value="Unassembled WGS sequence"/>
</dbReference>
<evidence type="ECO:0008006" key="4">
    <source>
        <dbReference type="Google" id="ProtNLM"/>
    </source>
</evidence>
<proteinExistence type="predicted"/>
<evidence type="ECO:0000313" key="2">
    <source>
        <dbReference type="EMBL" id="EPX58179.1"/>
    </source>
</evidence>
<accession>S9QA39</accession>
<feature type="chain" id="PRO_5004554809" description="Lipoprotein" evidence="1">
    <location>
        <begin position="22"/>
        <end position="322"/>
    </location>
</feature>
<gene>
    <name evidence="2" type="ORF">D187_004216</name>
</gene>
<evidence type="ECO:0000313" key="3">
    <source>
        <dbReference type="Proteomes" id="UP000011682"/>
    </source>
</evidence>
<protein>
    <recommendedName>
        <fullName evidence="4">Lipoprotein</fullName>
    </recommendedName>
</protein>
<dbReference type="AlphaFoldDB" id="S9QA39"/>
<reference evidence="2" key="1">
    <citation type="submission" date="2013-05" db="EMBL/GenBank/DDBJ databases">
        <title>Genome assembly of Cystobacter fuscus DSM 2262.</title>
        <authorList>
            <person name="Sharma G."/>
            <person name="Khatri I."/>
            <person name="Kaur C."/>
            <person name="Mayilraj S."/>
            <person name="Subramanian S."/>
        </authorList>
    </citation>
    <scope>NUCLEOTIDE SEQUENCE [LARGE SCALE GENOMIC DNA]</scope>
    <source>
        <strain evidence="2">DSM 2262</strain>
    </source>
</reference>
<dbReference type="eggNOG" id="ENOG502ZC40">
    <property type="taxonomic scope" value="Bacteria"/>
</dbReference>
<name>S9QA39_CYSF2</name>
<keyword evidence="3" id="KW-1185">Reference proteome</keyword>
<evidence type="ECO:0000256" key="1">
    <source>
        <dbReference type="SAM" id="SignalP"/>
    </source>
</evidence>
<dbReference type="EMBL" id="ANAH02000026">
    <property type="protein sequence ID" value="EPX58179.1"/>
    <property type="molecule type" value="Genomic_DNA"/>
</dbReference>
<dbReference type="PROSITE" id="PS51257">
    <property type="entry name" value="PROKAR_LIPOPROTEIN"/>
    <property type="match status" value="1"/>
</dbReference>
<organism evidence="2 3">
    <name type="scientific">Cystobacter fuscus (strain ATCC 25194 / DSM 2262 / NBRC 100088 / M29)</name>
    <dbReference type="NCBI Taxonomy" id="1242864"/>
    <lineage>
        <taxon>Bacteria</taxon>
        <taxon>Pseudomonadati</taxon>
        <taxon>Myxococcota</taxon>
        <taxon>Myxococcia</taxon>
        <taxon>Myxococcales</taxon>
        <taxon>Cystobacterineae</taxon>
        <taxon>Archangiaceae</taxon>
        <taxon>Cystobacter</taxon>
    </lineage>
</organism>
<comment type="caution">
    <text evidence="2">The sequence shown here is derived from an EMBL/GenBank/DDBJ whole genome shotgun (WGS) entry which is preliminary data.</text>
</comment>
<sequence>MRSLMRLPLLLLALLTATGCASTLSTMQTAKPLARGQFQVSGATGAFAPVGQLGSLIEQGIAQGKAIKQAVQSGEPYQLPESEAQRLLGVGLALAVAPPGVSNELMVRAGLLDSNSLDVGLRLSSTSLRFDGKLRLAHGGDPEDDSLPDYRRKSYDLALGVGLSRHLFKSPVLDALEIVQIDEFSRWDLEVPIYLSLDLGDIFKLYGAPKYIYSSTSLDSRLVDYSNSGQDVSGFDVRLPAQVASHFVGASVGFALGFRYVHLFAELTAGYSSCRPVLFGRERDLGGAIVYPAVGLAIKNPFPLGSRAPSAPQSPGSPESFL</sequence>
<keyword evidence="1" id="KW-0732">Signal</keyword>
<feature type="signal peptide" evidence="1">
    <location>
        <begin position="1"/>
        <end position="21"/>
    </location>
</feature>